<protein>
    <submittedName>
        <fullName evidence="3">Uncharacterized protein</fullName>
    </submittedName>
</protein>
<dbReference type="Pfam" id="PF03050">
    <property type="entry name" value="DDE_Tnp_IS66"/>
    <property type="match status" value="1"/>
</dbReference>
<sequence length="275" mass="30447">MLDPGRGKTRTGYLWAMLRDDRGWGGSLPPGVVFHYRPGRSGEFADEILDGFDGTIQVDAYGGYSHLAKPDRKGGKPLALAFCWAHGRRKLIKAAPKKGSPIVDEALLRIAALYKVEDAIRGSAPDHRRAVRQELSRPLVDAFFAWLAAQAARVSRKSDLGEAMAYMLRRQDGFRLFLEDGHLDIDSNLVENAIRSPAMNRRNALFAGHDEGGRSWARFASLIGTCKMNGVEPYAYLLDLFTRLAHGHLDKDIDALMPWAYIPAANTKAPSQSVK</sequence>
<dbReference type="EMBL" id="CP000662">
    <property type="protein sequence ID" value="ABP72379.1"/>
    <property type="molecule type" value="Genomic_DNA"/>
</dbReference>
<dbReference type="InterPro" id="IPR052344">
    <property type="entry name" value="Transposase-related"/>
</dbReference>
<evidence type="ECO:0000259" key="2">
    <source>
        <dbReference type="Pfam" id="PF13817"/>
    </source>
</evidence>
<dbReference type="NCBIfam" id="NF033517">
    <property type="entry name" value="transpos_IS66"/>
    <property type="match status" value="1"/>
</dbReference>
<dbReference type="PANTHER" id="PTHR33678:SF1">
    <property type="entry name" value="BLL1576 PROTEIN"/>
    <property type="match status" value="1"/>
</dbReference>
<feature type="domain" description="Transposase IS66 C-terminal" evidence="2">
    <location>
        <begin position="221"/>
        <end position="259"/>
    </location>
</feature>
<dbReference type="AlphaFoldDB" id="A4WYB5"/>
<organism evidence="3">
    <name type="scientific">Cereibacter sphaeroides (strain ATCC 17025 / ATH 2.4.3)</name>
    <name type="common">Rhodobacter sphaeroides</name>
    <dbReference type="NCBI Taxonomy" id="349102"/>
    <lineage>
        <taxon>Bacteria</taxon>
        <taxon>Pseudomonadati</taxon>
        <taxon>Pseudomonadota</taxon>
        <taxon>Alphaproteobacteria</taxon>
        <taxon>Rhodobacterales</taxon>
        <taxon>Paracoccaceae</taxon>
        <taxon>Cereibacter</taxon>
    </lineage>
</organism>
<dbReference type="PANTHER" id="PTHR33678">
    <property type="entry name" value="BLL1576 PROTEIN"/>
    <property type="match status" value="1"/>
</dbReference>
<dbReference type="InterPro" id="IPR004291">
    <property type="entry name" value="Transposase_IS66_central"/>
</dbReference>
<dbReference type="Pfam" id="PF13817">
    <property type="entry name" value="DDE_Tnp_IS66_C"/>
    <property type="match status" value="1"/>
</dbReference>
<evidence type="ECO:0000313" key="3">
    <source>
        <dbReference type="EMBL" id="ABP72379.1"/>
    </source>
</evidence>
<geneLocation type="plasmid" evidence="3">
    <name>pRSPA01</name>
</geneLocation>
<proteinExistence type="predicted"/>
<dbReference type="InterPro" id="IPR039552">
    <property type="entry name" value="IS66_C"/>
</dbReference>
<reference evidence="3" key="1">
    <citation type="submission" date="2007-04" db="EMBL/GenBank/DDBJ databases">
        <title>Complete sequence of plasmid pRSPA01 of Rhodobacter sphaeroides ATCC 17025.</title>
        <authorList>
            <consortium name="US DOE Joint Genome Institute"/>
            <person name="Copeland A."/>
            <person name="Lucas S."/>
            <person name="Lapidus A."/>
            <person name="Barry K."/>
            <person name="Detter J.C."/>
            <person name="Glavina del Rio T."/>
            <person name="Hammon N."/>
            <person name="Israni S."/>
            <person name="Dalin E."/>
            <person name="Tice H."/>
            <person name="Pitluck S."/>
            <person name="Chertkov O."/>
            <person name="Brettin T."/>
            <person name="Bruce D."/>
            <person name="Han C."/>
            <person name="Schmutz J."/>
            <person name="Larimer F."/>
            <person name="Land M."/>
            <person name="Hauser L."/>
            <person name="Kyrpides N."/>
            <person name="Kim E."/>
            <person name="Richardson P."/>
            <person name="Mackenzie C."/>
            <person name="Choudhary M."/>
            <person name="Donohue T.J."/>
            <person name="Kaplan S."/>
        </authorList>
    </citation>
    <scope>NUCLEOTIDE SEQUENCE [LARGE SCALE GENOMIC DNA]</scope>
    <source>
        <strain evidence="3">ATCC 17025</strain>
        <plasmid evidence="3">pRSPA01</plasmid>
    </source>
</reference>
<feature type="domain" description="Transposase IS66 central" evidence="1">
    <location>
        <begin position="1"/>
        <end position="214"/>
    </location>
</feature>
<gene>
    <name evidence="3" type="ordered locus">Rsph17025_3508</name>
</gene>
<evidence type="ECO:0000259" key="1">
    <source>
        <dbReference type="Pfam" id="PF03050"/>
    </source>
</evidence>
<keyword evidence="3" id="KW-0614">Plasmid</keyword>
<name>A4WYB5_CERS5</name>
<accession>A4WYB5</accession>
<dbReference type="HOGENOM" id="CLU_023034_5_0_5"/>
<dbReference type="KEGG" id="rsq:Rsph17025_3508"/>